<proteinExistence type="predicted"/>
<dbReference type="EMBL" id="BANX01000051">
    <property type="protein sequence ID" value="GAC71080.1"/>
    <property type="molecule type" value="Genomic_DNA"/>
</dbReference>
<name>M0QQX6_9ACTN</name>
<accession>M0QQX6</accession>
<protein>
    <submittedName>
        <fullName evidence="1">Uncharacterized protein</fullName>
    </submittedName>
</protein>
<dbReference type="OrthoDB" id="3626984at2"/>
<gene>
    <name evidence="1" type="ORF">GS4_51_00180</name>
</gene>
<dbReference type="STRING" id="1223545.GS4_51_00180"/>
<dbReference type="RefSeq" id="WP_007625776.1">
    <property type="nucleotide sequence ID" value="NZ_BANX01000051.1"/>
</dbReference>
<organism evidence="1 2">
    <name type="scientific">Gordonia soli NBRC 108243</name>
    <dbReference type="NCBI Taxonomy" id="1223545"/>
    <lineage>
        <taxon>Bacteria</taxon>
        <taxon>Bacillati</taxon>
        <taxon>Actinomycetota</taxon>
        <taxon>Actinomycetes</taxon>
        <taxon>Mycobacteriales</taxon>
        <taxon>Gordoniaceae</taxon>
        <taxon>Gordonia</taxon>
    </lineage>
</organism>
<reference evidence="1 2" key="1">
    <citation type="submission" date="2013-01" db="EMBL/GenBank/DDBJ databases">
        <title>Whole genome shotgun sequence of Gordonia soli NBRC 108243.</title>
        <authorList>
            <person name="Isaki-Nakamura S."/>
            <person name="Hosoyama A."/>
            <person name="Tsuchikane K."/>
            <person name="Ando Y."/>
            <person name="Baba S."/>
            <person name="Ohji S."/>
            <person name="Hamada M."/>
            <person name="Tamura T."/>
            <person name="Yamazoe A."/>
            <person name="Yamazaki S."/>
            <person name="Fujita N."/>
        </authorList>
    </citation>
    <scope>NUCLEOTIDE SEQUENCE [LARGE SCALE GENOMIC DNA]</scope>
    <source>
        <strain evidence="1 2">NBRC 108243</strain>
    </source>
</reference>
<dbReference type="AlphaFoldDB" id="M0QQX6"/>
<sequence length="109" mass="12010">MTEFDTMIFRPSGADIRRHPCGARVFYAEPVAGGRLRASNHHIPVDVDPVPNGKFAVYPRPGKSPTVQHISAPKAVGMKAAGIPLYQLHMPECPKRDQIRAAARRKATR</sequence>
<keyword evidence="2" id="KW-1185">Reference proteome</keyword>
<dbReference type="Proteomes" id="UP000011666">
    <property type="component" value="Unassembled WGS sequence"/>
</dbReference>
<comment type="caution">
    <text evidence="1">The sequence shown here is derived from an EMBL/GenBank/DDBJ whole genome shotgun (WGS) entry which is preliminary data.</text>
</comment>
<evidence type="ECO:0000313" key="2">
    <source>
        <dbReference type="Proteomes" id="UP000011666"/>
    </source>
</evidence>
<evidence type="ECO:0000313" key="1">
    <source>
        <dbReference type="EMBL" id="GAC71080.1"/>
    </source>
</evidence>